<dbReference type="EC" id="3.1.26.5" evidence="6 7"/>
<dbReference type="InterPro" id="IPR000100">
    <property type="entry name" value="RNase_P"/>
</dbReference>
<proteinExistence type="inferred from homology"/>
<dbReference type="Proteomes" id="UP000233425">
    <property type="component" value="Unassembled WGS sequence"/>
</dbReference>
<evidence type="ECO:0000256" key="4">
    <source>
        <dbReference type="ARBA" id="ARBA00022801"/>
    </source>
</evidence>
<keyword evidence="1 6" id="KW-0819">tRNA processing</keyword>
<comment type="similarity">
    <text evidence="6">Belongs to the RnpA family.</text>
</comment>
<dbReference type="EMBL" id="NNSR01000016">
    <property type="protein sequence ID" value="PKD32676.1"/>
    <property type="molecule type" value="Genomic_DNA"/>
</dbReference>
<comment type="caution">
    <text evidence="8">The sequence shown here is derived from an EMBL/GenBank/DDBJ whole genome shotgun (WGS) entry which is preliminary data.</text>
</comment>
<dbReference type="GO" id="GO:0004526">
    <property type="term" value="F:ribonuclease P activity"/>
    <property type="evidence" value="ECO:0007669"/>
    <property type="project" value="UniProtKB-UniRule"/>
</dbReference>
<name>A0A2N0V098_9FIRM</name>
<accession>A0A2N0V098</accession>
<dbReference type="RefSeq" id="WP_101028307.1">
    <property type="nucleotide sequence ID" value="NZ_CABMMZ010000016.1"/>
</dbReference>
<keyword evidence="2 6" id="KW-0540">Nuclease</keyword>
<evidence type="ECO:0000256" key="7">
    <source>
        <dbReference type="NCBIfam" id="TIGR00188"/>
    </source>
</evidence>
<dbReference type="PANTHER" id="PTHR33992:SF1">
    <property type="entry name" value="RIBONUCLEASE P PROTEIN COMPONENT"/>
    <property type="match status" value="1"/>
</dbReference>
<organism evidence="8 9">
    <name type="scientific">Ruminococcus bromii</name>
    <dbReference type="NCBI Taxonomy" id="40518"/>
    <lineage>
        <taxon>Bacteria</taxon>
        <taxon>Bacillati</taxon>
        <taxon>Bacillota</taxon>
        <taxon>Clostridia</taxon>
        <taxon>Eubacteriales</taxon>
        <taxon>Oscillospiraceae</taxon>
        <taxon>Ruminococcus</taxon>
    </lineage>
</organism>
<dbReference type="PANTHER" id="PTHR33992">
    <property type="entry name" value="RIBONUCLEASE P PROTEIN COMPONENT"/>
    <property type="match status" value="1"/>
</dbReference>
<keyword evidence="4 6" id="KW-0378">Hydrolase</keyword>
<evidence type="ECO:0000313" key="8">
    <source>
        <dbReference type="EMBL" id="PKD32676.1"/>
    </source>
</evidence>
<dbReference type="NCBIfam" id="TIGR00188">
    <property type="entry name" value="rnpA"/>
    <property type="match status" value="1"/>
</dbReference>
<dbReference type="GO" id="GO:0030677">
    <property type="term" value="C:ribonuclease P complex"/>
    <property type="evidence" value="ECO:0007669"/>
    <property type="project" value="TreeGrafter"/>
</dbReference>
<comment type="function">
    <text evidence="6">RNaseP catalyzes the removal of the 5'-leader sequence from pre-tRNA to produce the mature 5'-terminus. It can also cleave other RNA substrates such as 4.5S RNA. The protein component plays an auxiliary but essential role in vivo by binding to the 5'-leader sequence and broadening the substrate specificity of the ribozyme.</text>
</comment>
<dbReference type="GO" id="GO:0000049">
    <property type="term" value="F:tRNA binding"/>
    <property type="evidence" value="ECO:0007669"/>
    <property type="project" value="UniProtKB-UniRule"/>
</dbReference>
<keyword evidence="9" id="KW-1185">Reference proteome</keyword>
<gene>
    <name evidence="6 8" type="primary">rnpA</name>
    <name evidence="8" type="ORF">RBATCC27255_00149</name>
</gene>
<comment type="catalytic activity">
    <reaction evidence="6">
        <text>Endonucleolytic cleavage of RNA, removing 5'-extranucleotides from tRNA precursor.</text>
        <dbReference type="EC" id="3.1.26.5"/>
    </reaction>
</comment>
<dbReference type="InterPro" id="IPR020568">
    <property type="entry name" value="Ribosomal_Su5_D2-typ_SF"/>
</dbReference>
<evidence type="ECO:0000256" key="3">
    <source>
        <dbReference type="ARBA" id="ARBA00022759"/>
    </source>
</evidence>
<dbReference type="AlphaFoldDB" id="A0A2N0V098"/>
<dbReference type="GO" id="GO:0001682">
    <property type="term" value="P:tRNA 5'-leader removal"/>
    <property type="evidence" value="ECO:0007669"/>
    <property type="project" value="UniProtKB-UniRule"/>
</dbReference>
<evidence type="ECO:0000256" key="1">
    <source>
        <dbReference type="ARBA" id="ARBA00022694"/>
    </source>
</evidence>
<reference evidence="8" key="1">
    <citation type="journal article" date="2018" name="Environ. Microbiol.">
        <title>Sporulation capability and amylosome conservation among diverse human colonic and rumen isolates of the keystone starch-degrader Ruminococcus bromii.</title>
        <authorList>
            <person name="Mukhopadhya I."/>
            <person name="Morais S."/>
            <person name="Laverde-Gomez J."/>
            <person name="Sheridan P.O."/>
            <person name="Walker A.W."/>
            <person name="Kelly W."/>
            <person name="Klieve A.V."/>
            <person name="Ouwerkerk D."/>
            <person name="Duncan S.H."/>
            <person name="Louis P."/>
            <person name="Koropatkin N."/>
            <person name="Cockburn D."/>
            <person name="Kibler R."/>
            <person name="Cooper P.J."/>
            <person name="Sandoval C."/>
            <person name="Crost E."/>
            <person name="Juge N."/>
            <person name="Bayer E.A."/>
            <person name="Flint H.J."/>
        </authorList>
    </citation>
    <scope>NUCLEOTIDE SEQUENCE [LARGE SCALE GENOMIC DNA]</scope>
    <source>
        <strain evidence="8">ATCC 27255</strain>
    </source>
</reference>
<dbReference type="InterPro" id="IPR014721">
    <property type="entry name" value="Ribsml_uS5_D2-typ_fold_subgr"/>
</dbReference>
<dbReference type="Gene3D" id="3.30.230.10">
    <property type="match status" value="1"/>
</dbReference>
<keyword evidence="3 6" id="KW-0255">Endonuclease</keyword>
<sequence length="113" mass="13117">MGEYITLKDNRDFSRLYRRGKSFVGPVLVTYVLKNKSDNLRFGITTGKKIGKAVRRTRSRRVIREAYYELYPDIKKGYDFVFVARGKTPYVKSTVVCKEMKRQLLLAGVLKEG</sequence>
<evidence type="ECO:0000313" key="9">
    <source>
        <dbReference type="Proteomes" id="UP000233425"/>
    </source>
</evidence>
<dbReference type="HAMAP" id="MF_00227">
    <property type="entry name" value="RNase_P"/>
    <property type="match status" value="1"/>
</dbReference>
<dbReference type="SUPFAM" id="SSF54211">
    <property type="entry name" value="Ribosomal protein S5 domain 2-like"/>
    <property type="match status" value="1"/>
</dbReference>
<evidence type="ECO:0000256" key="6">
    <source>
        <dbReference type="HAMAP-Rule" id="MF_00227"/>
    </source>
</evidence>
<keyword evidence="5 6" id="KW-0694">RNA-binding</keyword>
<dbReference type="GO" id="GO:0042781">
    <property type="term" value="F:3'-tRNA processing endoribonuclease activity"/>
    <property type="evidence" value="ECO:0007669"/>
    <property type="project" value="TreeGrafter"/>
</dbReference>
<protein>
    <recommendedName>
        <fullName evidence="6 7">Ribonuclease P protein component</fullName>
        <shortName evidence="6">RNase P protein</shortName>
        <shortName evidence="6">RNaseP protein</shortName>
        <ecNumber evidence="6 7">3.1.26.5</ecNumber>
    </recommendedName>
    <alternativeName>
        <fullName evidence="6">Protein C5</fullName>
    </alternativeName>
</protein>
<evidence type="ECO:0000256" key="2">
    <source>
        <dbReference type="ARBA" id="ARBA00022722"/>
    </source>
</evidence>
<comment type="subunit">
    <text evidence="6">Consists of a catalytic RNA component (M1 or rnpB) and a protein subunit.</text>
</comment>
<dbReference type="Pfam" id="PF00825">
    <property type="entry name" value="Ribonuclease_P"/>
    <property type="match status" value="1"/>
</dbReference>
<evidence type="ECO:0000256" key="5">
    <source>
        <dbReference type="ARBA" id="ARBA00022884"/>
    </source>
</evidence>